<proteinExistence type="predicted"/>
<dbReference type="Pfam" id="PF10367">
    <property type="entry name" value="zf-Vps39_C"/>
    <property type="match status" value="1"/>
</dbReference>
<dbReference type="Pfam" id="PF10366">
    <property type="entry name" value="Vps39_1"/>
    <property type="match status" value="1"/>
</dbReference>
<dbReference type="InterPro" id="IPR019452">
    <property type="entry name" value="VPS39/TGF_beta_rcpt-assoc_1"/>
</dbReference>
<dbReference type="PROSITE" id="PS50219">
    <property type="entry name" value="CNH"/>
    <property type="match status" value="1"/>
</dbReference>
<dbReference type="InterPro" id="IPR019453">
    <property type="entry name" value="VPS39/TGFA1_Znf"/>
</dbReference>
<evidence type="ECO:0000313" key="4">
    <source>
        <dbReference type="Proteomes" id="UP001418222"/>
    </source>
</evidence>
<dbReference type="AlphaFoldDB" id="A0AAP0AZJ6"/>
<dbReference type="Proteomes" id="UP001418222">
    <property type="component" value="Unassembled WGS sequence"/>
</dbReference>
<accession>A0AAP0AZJ6</accession>
<reference evidence="3 4" key="1">
    <citation type="journal article" date="2022" name="Nat. Plants">
        <title>Genomes of leafy and leafless Platanthera orchids illuminate the evolution of mycoheterotrophy.</title>
        <authorList>
            <person name="Li M.H."/>
            <person name="Liu K.W."/>
            <person name="Li Z."/>
            <person name="Lu H.C."/>
            <person name="Ye Q.L."/>
            <person name="Zhang D."/>
            <person name="Wang J.Y."/>
            <person name="Li Y.F."/>
            <person name="Zhong Z.M."/>
            <person name="Liu X."/>
            <person name="Yu X."/>
            <person name="Liu D.K."/>
            <person name="Tu X.D."/>
            <person name="Liu B."/>
            <person name="Hao Y."/>
            <person name="Liao X.Y."/>
            <person name="Jiang Y.T."/>
            <person name="Sun W.H."/>
            <person name="Chen J."/>
            <person name="Chen Y.Q."/>
            <person name="Ai Y."/>
            <person name="Zhai J.W."/>
            <person name="Wu S.S."/>
            <person name="Zhou Z."/>
            <person name="Hsiao Y.Y."/>
            <person name="Wu W.L."/>
            <person name="Chen Y.Y."/>
            <person name="Lin Y.F."/>
            <person name="Hsu J.L."/>
            <person name="Li C.Y."/>
            <person name="Wang Z.W."/>
            <person name="Zhao X."/>
            <person name="Zhong W.Y."/>
            <person name="Ma X.K."/>
            <person name="Ma L."/>
            <person name="Huang J."/>
            <person name="Chen G.Z."/>
            <person name="Huang M.Z."/>
            <person name="Huang L."/>
            <person name="Peng D.H."/>
            <person name="Luo Y.B."/>
            <person name="Zou S.Q."/>
            <person name="Chen S.P."/>
            <person name="Lan S."/>
            <person name="Tsai W.C."/>
            <person name="Van de Peer Y."/>
            <person name="Liu Z.J."/>
        </authorList>
    </citation>
    <scope>NUCLEOTIDE SEQUENCE [LARGE SCALE GENOMIC DNA]</scope>
    <source>
        <strain evidence="3">Lor287</strain>
    </source>
</reference>
<dbReference type="GO" id="GO:0034058">
    <property type="term" value="P:endosomal vesicle fusion"/>
    <property type="evidence" value="ECO:0007669"/>
    <property type="project" value="TreeGrafter"/>
</dbReference>
<protein>
    <recommendedName>
        <fullName evidence="2">CNH domain-containing protein</fullName>
    </recommendedName>
</protein>
<dbReference type="InterPro" id="IPR001180">
    <property type="entry name" value="CNH_dom"/>
</dbReference>
<evidence type="ECO:0000256" key="1">
    <source>
        <dbReference type="PROSITE-ProRule" id="PRU01006"/>
    </source>
</evidence>
<sequence>MEAILSEKDQAVLIPFYDFDPAKLAGFSPAVPLTIRSIAVFPAPDCQTLIYVGTGGGKLLLFSLNPSLSTSPLTSLDDDSNAHPAAPVVFVRSVSISNRVIELITVLSEIGRVLLLSDGFLFLVDSLLLRSVRKLGFVKDVTAISKRLVQLGFPNSDPFRDGAVRAELSSPGQTFLKKIGGGIRVNGAGSRVSDLQRGGGSGCFLAVAAGKKLVLIEILLTSNADLDAEHGGISILWTEIQGIGGVKTMAWVGDSIILGTAEGYHLFSVTTGKGSLIFSLPDSSPPLVRYFVRSSNLLLLFDNVGVVSNALGHPVGGSLIFQYVPETITDMHPYVIVARDGRLDLYRKKTGVCVQSFSLPKSSVGPCIVVNDDQGNGNVVVIGTPYKAFCCRKVSVEEQIKVLLRKKHFREAIYLVEEFQSEGEMTREMVSFVRAQFGFLLLFELHFEEAVDQFLLSESMDPSEIFLFIMRDPNRWSHLVPRKRYWGLHPPPVPLEQVVDDGLVSIQRAVFLRKAGIVTTTDDEFILNPPSRADLLQSAIENIIRYMLVSREKDLLPPVKEGVDTLLMYLYRALNQVSDMEKLASSQNSCVVEELETLLDDSGHLRTLAFLYASKGMYSKALSIWRVLARNYSTGFWKDPTASSGDYGSDSSADLLSCQRVAAAEASKLLQEISDQALVLDHLEWIADIDQEYAILFLISEKRINQLSPGDVIASIDSKKIEIHQRYLQWLIEDQDSDDMQFHTLYALSLARSTIELVEGHSMQDNCLIEKYNKMGVSDVTDKDSLKYNIRERLQLFLQASDLYDPELVLKVVEGSELWLEKAILYRKMGLEEMVLEILALKLEDCEAAEQYCAEIGRSDAYMQLLDMYLDPEDGKEPMFKAAVRLLHNHGESLDPLQLLEKLSPEMPLQLSSDILLRMLRARVHHRHQGKIVHNLSSALSVDTQLARLEERSRNVQINDESVCDSCHAHLGTKLFAMYPDDSIVCYKCYRRLGESTSARGHNFKENPIFKPGWLVTR</sequence>
<organism evidence="3 4">
    <name type="scientific">Platanthera zijinensis</name>
    <dbReference type="NCBI Taxonomy" id="2320716"/>
    <lineage>
        <taxon>Eukaryota</taxon>
        <taxon>Viridiplantae</taxon>
        <taxon>Streptophyta</taxon>
        <taxon>Embryophyta</taxon>
        <taxon>Tracheophyta</taxon>
        <taxon>Spermatophyta</taxon>
        <taxon>Magnoliopsida</taxon>
        <taxon>Liliopsida</taxon>
        <taxon>Asparagales</taxon>
        <taxon>Orchidaceae</taxon>
        <taxon>Orchidoideae</taxon>
        <taxon>Orchideae</taxon>
        <taxon>Orchidinae</taxon>
        <taxon>Platanthera</taxon>
    </lineage>
</organism>
<name>A0AAP0AZJ6_9ASPA</name>
<evidence type="ECO:0000259" key="2">
    <source>
        <dbReference type="PROSITE" id="PS50219"/>
    </source>
</evidence>
<gene>
    <name evidence="3" type="ORF">KSP39_PZI020131</name>
</gene>
<evidence type="ECO:0000313" key="3">
    <source>
        <dbReference type="EMBL" id="KAK8921333.1"/>
    </source>
</evidence>
<dbReference type="InterPro" id="IPR000547">
    <property type="entry name" value="Clathrin_H-chain/VPS_repeat"/>
</dbReference>
<dbReference type="InterPro" id="IPR011047">
    <property type="entry name" value="Quinoprotein_ADH-like_sf"/>
</dbReference>
<dbReference type="PANTHER" id="PTHR12894">
    <property type="entry name" value="CNH DOMAIN CONTAINING"/>
    <property type="match status" value="1"/>
</dbReference>
<feature type="domain" description="CNH" evidence="2">
    <location>
        <begin position="32"/>
        <end position="372"/>
    </location>
</feature>
<dbReference type="PROSITE" id="PS50236">
    <property type="entry name" value="CHCR"/>
    <property type="match status" value="1"/>
</dbReference>
<dbReference type="SUPFAM" id="SSF50998">
    <property type="entry name" value="Quinoprotein alcohol dehydrogenase-like"/>
    <property type="match status" value="1"/>
</dbReference>
<dbReference type="GO" id="GO:0005737">
    <property type="term" value="C:cytoplasm"/>
    <property type="evidence" value="ECO:0007669"/>
    <property type="project" value="TreeGrafter"/>
</dbReference>
<dbReference type="EMBL" id="JBBWWQ010000018">
    <property type="protein sequence ID" value="KAK8921333.1"/>
    <property type="molecule type" value="Genomic_DNA"/>
</dbReference>
<comment type="caution">
    <text evidence="3">The sequence shown here is derived from an EMBL/GenBank/DDBJ whole genome shotgun (WGS) entry which is preliminary data.</text>
</comment>
<dbReference type="GO" id="GO:0006886">
    <property type="term" value="P:intracellular protein transport"/>
    <property type="evidence" value="ECO:0007669"/>
    <property type="project" value="UniProtKB-UniRule"/>
</dbReference>
<dbReference type="GO" id="GO:0006914">
    <property type="term" value="P:autophagy"/>
    <property type="evidence" value="ECO:0007669"/>
    <property type="project" value="TreeGrafter"/>
</dbReference>
<dbReference type="PANTHER" id="PTHR12894:SF43">
    <property type="entry name" value="VACUOLAR SORTING PROTEIN 3"/>
    <property type="match status" value="1"/>
</dbReference>
<dbReference type="InterPro" id="IPR032914">
    <property type="entry name" value="Vam6/VPS39/TRAP1"/>
</dbReference>
<feature type="repeat" description="CHCR" evidence="1">
    <location>
        <begin position="697"/>
        <end position="878"/>
    </location>
</feature>
<dbReference type="GO" id="GO:0016020">
    <property type="term" value="C:membrane"/>
    <property type="evidence" value="ECO:0007669"/>
    <property type="project" value="TreeGrafter"/>
</dbReference>
<keyword evidence="4" id="KW-1185">Reference proteome</keyword>
<dbReference type="Pfam" id="PF00780">
    <property type="entry name" value="CNH"/>
    <property type="match status" value="1"/>
</dbReference>